<dbReference type="AlphaFoldDB" id="A7SAV0"/>
<dbReference type="InterPro" id="IPR051697">
    <property type="entry name" value="Patched_domain-protein"/>
</dbReference>
<dbReference type="PANTHER" id="PTHR10796">
    <property type="entry name" value="PATCHED-RELATED"/>
    <property type="match status" value="1"/>
</dbReference>
<evidence type="ECO:0000256" key="1">
    <source>
        <dbReference type="SAM" id="Phobius"/>
    </source>
</evidence>
<keyword evidence="1" id="KW-1133">Transmembrane helix</keyword>
<name>A7SAV0_NEMVE</name>
<sequence>MEVCIDHMRDRHVLCSWIIEVCIDHMVRVNCFQPRDRHVPCSWIIEVCIDHMATNKHDVWGLSGVFGSILFFFFLQDMTIFWFSKLVFVKNIKSAYAHFSEDLKLSADNSSIIASRVLCYMKSSSSSTFQKDAMLILREDLSAGSDLPVYATSQAFIYLEQYVVIQSEVIRNLAIAGGTVFVITWLFLLSLTASIIIFFSFGAQFF</sequence>
<organism evidence="2 3">
    <name type="scientific">Nematostella vectensis</name>
    <name type="common">Starlet sea anemone</name>
    <dbReference type="NCBI Taxonomy" id="45351"/>
    <lineage>
        <taxon>Eukaryota</taxon>
        <taxon>Metazoa</taxon>
        <taxon>Cnidaria</taxon>
        <taxon>Anthozoa</taxon>
        <taxon>Hexacorallia</taxon>
        <taxon>Actiniaria</taxon>
        <taxon>Edwardsiidae</taxon>
        <taxon>Nematostella</taxon>
    </lineage>
</organism>
<dbReference type="EMBL" id="DS469611">
    <property type="protein sequence ID" value="EDO39189.1"/>
    <property type="molecule type" value="Genomic_DNA"/>
</dbReference>
<keyword evidence="3" id="KW-1185">Reference proteome</keyword>
<keyword evidence="1" id="KW-0472">Membrane</keyword>
<dbReference type="InParanoid" id="A7SAV0"/>
<dbReference type="PhylomeDB" id="A7SAV0"/>
<reference evidence="2 3" key="1">
    <citation type="journal article" date="2007" name="Science">
        <title>Sea anemone genome reveals ancestral eumetazoan gene repertoire and genomic organization.</title>
        <authorList>
            <person name="Putnam N.H."/>
            <person name="Srivastava M."/>
            <person name="Hellsten U."/>
            <person name="Dirks B."/>
            <person name="Chapman J."/>
            <person name="Salamov A."/>
            <person name="Terry A."/>
            <person name="Shapiro H."/>
            <person name="Lindquist E."/>
            <person name="Kapitonov V.V."/>
            <person name="Jurka J."/>
            <person name="Genikhovich G."/>
            <person name="Grigoriev I.V."/>
            <person name="Lucas S.M."/>
            <person name="Steele R.E."/>
            <person name="Finnerty J.R."/>
            <person name="Technau U."/>
            <person name="Martindale M.Q."/>
            <person name="Rokhsar D.S."/>
        </authorList>
    </citation>
    <scope>NUCLEOTIDE SEQUENCE [LARGE SCALE GENOMIC DNA]</scope>
    <source>
        <strain evidence="3">CH2 X CH6</strain>
    </source>
</reference>
<dbReference type="PANTHER" id="PTHR10796:SF92">
    <property type="entry name" value="PATCHED-RELATED, ISOFORM A"/>
    <property type="match status" value="1"/>
</dbReference>
<evidence type="ECO:0000313" key="2">
    <source>
        <dbReference type="EMBL" id="EDO39189.1"/>
    </source>
</evidence>
<keyword evidence="1" id="KW-0812">Transmembrane</keyword>
<dbReference type="HOGENOM" id="CLU_1333327_0_0_1"/>
<dbReference type="Proteomes" id="UP000001593">
    <property type="component" value="Unassembled WGS sequence"/>
</dbReference>
<accession>A7SAV0</accession>
<proteinExistence type="predicted"/>
<gene>
    <name evidence="2" type="ORF">NEMVEDRAFT_v1g209416</name>
</gene>
<evidence type="ECO:0000313" key="3">
    <source>
        <dbReference type="Proteomes" id="UP000001593"/>
    </source>
</evidence>
<feature type="transmembrane region" description="Helical" evidence="1">
    <location>
        <begin position="173"/>
        <end position="201"/>
    </location>
</feature>
<protein>
    <submittedName>
        <fullName evidence="2">Uncharacterized protein</fullName>
    </submittedName>
</protein>
<feature type="transmembrane region" description="Helical" evidence="1">
    <location>
        <begin position="59"/>
        <end position="83"/>
    </location>
</feature>